<gene>
    <name evidence="2" type="ORF">ACGRVM_04315</name>
</gene>
<organism evidence="2 3">
    <name type="scientific">Roseovarius aquimarinus</name>
    <dbReference type="NCBI Taxonomy" id="1229156"/>
    <lineage>
        <taxon>Bacteria</taxon>
        <taxon>Pseudomonadati</taxon>
        <taxon>Pseudomonadota</taxon>
        <taxon>Alphaproteobacteria</taxon>
        <taxon>Rhodobacterales</taxon>
        <taxon>Roseobacteraceae</taxon>
        <taxon>Roseovarius</taxon>
    </lineage>
</organism>
<dbReference type="EMBL" id="JBIHMM010000001">
    <property type="protein sequence ID" value="MFH0253102.1"/>
    <property type="molecule type" value="Genomic_DNA"/>
</dbReference>
<reference evidence="2 3" key="1">
    <citation type="submission" date="2024-10" db="EMBL/GenBank/DDBJ databases">
        <authorList>
            <person name="Yang X.-N."/>
        </authorList>
    </citation>
    <scope>NUCLEOTIDE SEQUENCE [LARGE SCALE GENOMIC DNA]</scope>
    <source>
        <strain evidence="2 3">CAU 1059</strain>
    </source>
</reference>
<evidence type="ECO:0000313" key="3">
    <source>
        <dbReference type="Proteomes" id="UP001607157"/>
    </source>
</evidence>
<dbReference type="PROSITE" id="PS51257">
    <property type="entry name" value="PROKAR_LIPOPROTEIN"/>
    <property type="match status" value="1"/>
</dbReference>
<comment type="caution">
    <text evidence="2">The sequence shown here is derived from an EMBL/GenBank/DDBJ whole genome shotgun (WGS) entry which is preliminary data.</text>
</comment>
<dbReference type="RefSeq" id="WP_377168340.1">
    <property type="nucleotide sequence ID" value="NZ_JBHTJC010000001.1"/>
</dbReference>
<protein>
    <recommendedName>
        <fullName evidence="4">Excalibur calcium-binding domain-containing protein</fullName>
    </recommendedName>
</protein>
<dbReference type="Proteomes" id="UP001607157">
    <property type="component" value="Unassembled WGS sequence"/>
</dbReference>
<evidence type="ECO:0008006" key="4">
    <source>
        <dbReference type="Google" id="ProtNLM"/>
    </source>
</evidence>
<proteinExistence type="predicted"/>
<keyword evidence="3" id="KW-1185">Reference proteome</keyword>
<name>A0ABW7I4L4_9RHOB</name>
<evidence type="ECO:0000256" key="1">
    <source>
        <dbReference type="SAM" id="MobiDB-lite"/>
    </source>
</evidence>
<evidence type="ECO:0000313" key="2">
    <source>
        <dbReference type="EMBL" id="MFH0253102.1"/>
    </source>
</evidence>
<feature type="region of interest" description="Disordered" evidence="1">
    <location>
        <begin position="52"/>
        <end position="74"/>
    </location>
</feature>
<accession>A0ABW7I4L4</accession>
<sequence>MRIILTSAALVALAACGTSIPESGPDLGAGVGFGDYAEYQARRDAALAGNTLPAPDAVSSEPLDATASTGTGSEAEDIAARTRAALGTGAADLAANSGRPVIEAGPDNPAPQITESPGISVENSFDAVSSQRSIEDDAALVAAQRRQYEVASVEALPSRTGGEGPNIVAYALSTSHAPGTQLYRRAGLNKQAKFERNCAGYSGPDLAQIDFLSKGGPERDRLGLDPDGDGYACSWDPRPFRRAAGG</sequence>